<accession>A0A9N9N7L4</accession>
<dbReference type="OrthoDB" id="2423519at2759"/>
<keyword evidence="3" id="KW-1185">Reference proteome</keyword>
<gene>
    <name evidence="2" type="ORF">CPELLU_LOCUS12325</name>
</gene>
<dbReference type="AlphaFoldDB" id="A0A9N9N7L4"/>
<name>A0A9N9N7L4_9GLOM</name>
<protein>
    <submittedName>
        <fullName evidence="2">24509_t:CDS:1</fullName>
    </submittedName>
</protein>
<organism evidence="2 3">
    <name type="scientific">Cetraspora pellucida</name>
    <dbReference type="NCBI Taxonomy" id="1433469"/>
    <lineage>
        <taxon>Eukaryota</taxon>
        <taxon>Fungi</taxon>
        <taxon>Fungi incertae sedis</taxon>
        <taxon>Mucoromycota</taxon>
        <taxon>Glomeromycotina</taxon>
        <taxon>Glomeromycetes</taxon>
        <taxon>Diversisporales</taxon>
        <taxon>Gigasporaceae</taxon>
        <taxon>Cetraspora</taxon>
    </lineage>
</organism>
<proteinExistence type="predicted"/>
<evidence type="ECO:0000313" key="3">
    <source>
        <dbReference type="Proteomes" id="UP000789759"/>
    </source>
</evidence>
<evidence type="ECO:0000256" key="1">
    <source>
        <dbReference type="SAM" id="MobiDB-lite"/>
    </source>
</evidence>
<dbReference type="Proteomes" id="UP000789759">
    <property type="component" value="Unassembled WGS sequence"/>
</dbReference>
<evidence type="ECO:0000313" key="2">
    <source>
        <dbReference type="EMBL" id="CAG8710982.1"/>
    </source>
</evidence>
<comment type="caution">
    <text evidence="2">The sequence shown here is derived from an EMBL/GenBank/DDBJ whole genome shotgun (WGS) entry which is preliminary data.</text>
</comment>
<dbReference type="EMBL" id="CAJVQA010011814">
    <property type="protein sequence ID" value="CAG8710982.1"/>
    <property type="molecule type" value="Genomic_DNA"/>
</dbReference>
<feature type="compositionally biased region" description="Basic and acidic residues" evidence="1">
    <location>
        <begin position="14"/>
        <end position="35"/>
    </location>
</feature>
<reference evidence="2" key="1">
    <citation type="submission" date="2021-06" db="EMBL/GenBank/DDBJ databases">
        <authorList>
            <person name="Kallberg Y."/>
            <person name="Tangrot J."/>
            <person name="Rosling A."/>
        </authorList>
    </citation>
    <scope>NUCLEOTIDE SEQUENCE</scope>
    <source>
        <strain evidence="2">FL966</strain>
    </source>
</reference>
<sequence>HDGKRIEVPISSDSTKKLEVPEEKDQTGSDSRDEFGEYTYEDEELVEAEGPVLYLTNVEEMPTKDDDETEVTVEEQIEQFLQNDNLDKEDKEKAVSFFKQKRTLFASDIRELGETNVITHGIETAAIVESSEEELVTEKDEKQDDKEQTNLTNFEQHLALKIMDLQKAIYTVEFHGFNLITTKPKQLLVLRDWVITGANQELVKWEYLHDTGIDLGYTEPLNLQKINKDKNANWRSDRKVVNIKPCSGVLALEIRNGDRRLRTVETVLARRIRRRQPRKETKKTIS</sequence>
<feature type="region of interest" description="Disordered" evidence="1">
    <location>
        <begin position="1"/>
        <end position="37"/>
    </location>
</feature>
<feature type="non-terminal residue" evidence="2">
    <location>
        <position position="1"/>
    </location>
</feature>